<dbReference type="Gene3D" id="1.20.1280.50">
    <property type="match status" value="1"/>
</dbReference>
<evidence type="ECO:0000313" key="3">
    <source>
        <dbReference type="Proteomes" id="UP000030689"/>
    </source>
</evidence>
<dbReference type="InterPro" id="IPR032675">
    <property type="entry name" value="LRR_dom_sf"/>
</dbReference>
<dbReference type="PANTHER" id="PTHR31900:SF33">
    <property type="entry name" value="PROTEIN WITH RNI-LIKE_FBD-LIKE DOMAIN"/>
    <property type="match status" value="1"/>
</dbReference>
<dbReference type="SMART" id="SM00256">
    <property type="entry name" value="FBOX"/>
    <property type="match status" value="1"/>
</dbReference>
<dbReference type="OMA" id="DENDIWL"/>
<dbReference type="CDD" id="cd22160">
    <property type="entry name" value="F-box_AtFBL13-like"/>
    <property type="match status" value="1"/>
</dbReference>
<protein>
    <recommendedName>
        <fullName evidence="1">F-box domain-containing protein</fullName>
    </recommendedName>
</protein>
<dbReference type="Pfam" id="PF08387">
    <property type="entry name" value="FBD"/>
    <property type="match status" value="1"/>
</dbReference>
<dbReference type="PROSITE" id="PS50181">
    <property type="entry name" value="FBOX"/>
    <property type="match status" value="1"/>
</dbReference>
<dbReference type="InterPro" id="IPR053781">
    <property type="entry name" value="F-box_AtFBL13-like"/>
</dbReference>
<dbReference type="PANTHER" id="PTHR31900">
    <property type="entry name" value="F-BOX/RNI SUPERFAMILY PROTEIN-RELATED"/>
    <property type="match status" value="1"/>
</dbReference>
<proteinExistence type="predicted"/>
<gene>
    <name evidence="2" type="ORF">EUTSA_v10015884mg</name>
</gene>
<dbReference type="KEGG" id="eus:EUTSA_v10015884mg"/>
<dbReference type="InterPro" id="IPR006566">
    <property type="entry name" value="FBD"/>
</dbReference>
<dbReference type="Proteomes" id="UP000030689">
    <property type="component" value="Unassembled WGS sequence"/>
</dbReference>
<evidence type="ECO:0000259" key="1">
    <source>
        <dbReference type="PROSITE" id="PS50181"/>
    </source>
</evidence>
<sequence>MDRVSSLPDSLLFEILLNLPTKDVVRTSLLSSRWRNLWRDVHGLDLEYDDFREHDAFGSFIDAFLSFNRDSCIRNLKLMYHWNHAGVSDVKRWINTVVRRTIQHLHVKDISWCGPCGPKVQIHPTLYTSESLVSLHLCNVALTDLKFVYLPCLKAIVLNMASFLGHSALETLTQAARLDIERSLVLRVRSQYLLSFNIVADSSDDDYSNSSDDDYDDDPVVVIDAPRLQYLRLWDNRAARFILNNIGSLVKADIDTVFDDKYDSNDIQKRNMVCDFLFGISRVKYMIIASATLEVIYDHSRREPLPLFQNLSFLHVKFGGFSWEMLPIFLERCPNLKSLVVGSITDREEKVGIYFLPLPRCSLASLEYVEIERPFKGESLEMELVSYLLENSPILKKLILCLDGSEQKQDSVILKKLISIPKLSTSCQVVVL</sequence>
<dbReference type="STRING" id="72664.V4KZE0"/>
<feature type="domain" description="F-box" evidence="1">
    <location>
        <begin position="1"/>
        <end position="51"/>
    </location>
</feature>
<dbReference type="Gramene" id="ESQ43340">
    <property type="protein sequence ID" value="ESQ43340"/>
    <property type="gene ID" value="EUTSA_v10015884mg"/>
</dbReference>
<dbReference type="SUPFAM" id="SSF52047">
    <property type="entry name" value="RNI-like"/>
    <property type="match status" value="1"/>
</dbReference>
<accession>V4KZE0</accession>
<dbReference type="InterPro" id="IPR050232">
    <property type="entry name" value="FBL13/AtMIF1-like"/>
</dbReference>
<dbReference type="EMBL" id="KI517464">
    <property type="protein sequence ID" value="ESQ43340.1"/>
    <property type="molecule type" value="Genomic_DNA"/>
</dbReference>
<organism evidence="2 3">
    <name type="scientific">Eutrema salsugineum</name>
    <name type="common">Saltwater cress</name>
    <name type="synonym">Sisymbrium salsugineum</name>
    <dbReference type="NCBI Taxonomy" id="72664"/>
    <lineage>
        <taxon>Eukaryota</taxon>
        <taxon>Viridiplantae</taxon>
        <taxon>Streptophyta</taxon>
        <taxon>Embryophyta</taxon>
        <taxon>Tracheophyta</taxon>
        <taxon>Spermatophyta</taxon>
        <taxon>Magnoliopsida</taxon>
        <taxon>eudicotyledons</taxon>
        <taxon>Gunneridae</taxon>
        <taxon>Pentapetalae</taxon>
        <taxon>rosids</taxon>
        <taxon>malvids</taxon>
        <taxon>Brassicales</taxon>
        <taxon>Brassicaceae</taxon>
        <taxon>Eutremeae</taxon>
        <taxon>Eutrema</taxon>
    </lineage>
</organism>
<reference evidence="2 3" key="1">
    <citation type="journal article" date="2013" name="Front. Plant Sci.">
        <title>The Reference Genome of the Halophytic Plant Eutrema salsugineum.</title>
        <authorList>
            <person name="Yang R."/>
            <person name="Jarvis D.E."/>
            <person name="Chen H."/>
            <person name="Beilstein M.A."/>
            <person name="Grimwood J."/>
            <person name="Jenkins J."/>
            <person name="Shu S."/>
            <person name="Prochnik S."/>
            <person name="Xin M."/>
            <person name="Ma C."/>
            <person name="Schmutz J."/>
            <person name="Wing R.A."/>
            <person name="Mitchell-Olds T."/>
            <person name="Schumaker K.S."/>
            <person name="Wang X."/>
        </authorList>
    </citation>
    <scope>NUCLEOTIDE SEQUENCE [LARGE SCALE GENOMIC DNA]</scope>
</reference>
<keyword evidence="3" id="KW-1185">Reference proteome</keyword>
<dbReference type="SUPFAM" id="SSF81383">
    <property type="entry name" value="F-box domain"/>
    <property type="match status" value="1"/>
</dbReference>
<dbReference type="InterPro" id="IPR036047">
    <property type="entry name" value="F-box-like_dom_sf"/>
</dbReference>
<dbReference type="AlphaFoldDB" id="V4KZE0"/>
<dbReference type="InterPro" id="IPR001810">
    <property type="entry name" value="F-box_dom"/>
</dbReference>
<dbReference type="Gene3D" id="3.80.10.10">
    <property type="entry name" value="Ribonuclease Inhibitor"/>
    <property type="match status" value="1"/>
</dbReference>
<evidence type="ECO:0000313" key="2">
    <source>
        <dbReference type="EMBL" id="ESQ43340.1"/>
    </source>
</evidence>
<name>V4KZE0_EUTSA</name>
<dbReference type="SMART" id="SM00579">
    <property type="entry name" value="FBD"/>
    <property type="match status" value="1"/>
</dbReference>
<dbReference type="Pfam" id="PF00646">
    <property type="entry name" value="F-box"/>
    <property type="match status" value="1"/>
</dbReference>